<evidence type="ECO:0000256" key="7">
    <source>
        <dbReference type="ARBA" id="ARBA00039058"/>
    </source>
</evidence>
<keyword evidence="5" id="KW-0012">Acyltransferase</keyword>
<dbReference type="InterPro" id="IPR052351">
    <property type="entry name" value="Ornithine_N-alpha-AT"/>
</dbReference>
<dbReference type="EC" id="2.3.2.30" evidence="7"/>
<dbReference type="EMBL" id="BAAAZE010000010">
    <property type="protein sequence ID" value="GAA4026762.1"/>
    <property type="molecule type" value="Genomic_DNA"/>
</dbReference>
<keyword evidence="4" id="KW-0443">Lipid metabolism</keyword>
<protein>
    <recommendedName>
        <fullName evidence="8">L-ornithine N(alpha)-acyltransferase</fullName>
        <ecNumber evidence="7">2.3.2.30</ecNumber>
    </recommendedName>
</protein>
<evidence type="ECO:0000256" key="6">
    <source>
        <dbReference type="ARBA" id="ARBA00038095"/>
    </source>
</evidence>
<dbReference type="InterPro" id="IPR016181">
    <property type="entry name" value="Acyl_CoA_acyltransferase"/>
</dbReference>
<comment type="caution">
    <text evidence="11">The sequence shown here is derived from an EMBL/GenBank/DDBJ whole genome shotgun (WGS) entry which is preliminary data.</text>
</comment>
<keyword evidence="2" id="KW-0444">Lipid biosynthesis</keyword>
<sequence>MVMESNSCSTGQRLWTGAQESLAEPVRQGAWKFEVRWAECEADVQAAQRLRYRVFVQEMGARLVPSLASDHGLDADRFDPYCDHLLVRAVSEENGNHGPLIGTYRVMPPHAARRAGGFYTDTEFDLSPLAQLRINAVELGRSCVDPGWRAGGVIMAMWGALGQYMLSHRLDTMIGCASVGLCDGGRNAADLWRRLRSDHLVAPQWQVAPRTPLPLSLSHDDGLVQDAADSATAINIPPLIKGYLRCGARLLGPPALDLAFNTADLPMMLRFDDLAPRYRKHFLGN</sequence>
<dbReference type="SUPFAM" id="SSF55729">
    <property type="entry name" value="Acyl-CoA N-acyltransferases (Nat)"/>
    <property type="match status" value="1"/>
</dbReference>
<evidence type="ECO:0000313" key="12">
    <source>
        <dbReference type="Proteomes" id="UP001501353"/>
    </source>
</evidence>
<dbReference type="RefSeq" id="WP_344763784.1">
    <property type="nucleotide sequence ID" value="NZ_BAAAZE010000010.1"/>
</dbReference>
<keyword evidence="3" id="KW-0808">Transferase</keyword>
<evidence type="ECO:0000313" key="11">
    <source>
        <dbReference type="EMBL" id="GAA4026762.1"/>
    </source>
</evidence>
<dbReference type="Proteomes" id="UP001501353">
    <property type="component" value="Unassembled WGS sequence"/>
</dbReference>
<comment type="function">
    <text evidence="9">Catalyzes the first step in the biosynthesis of ornithine lipids, which are phosphorus-free membrane lipids. Catalyzes the 3-hydroxyacyl-acyl carrier protein-dependent acylation of ornithine to form lyso-ornithine lipid (LOL).</text>
</comment>
<accession>A0ABP7TIP0</accession>
<gene>
    <name evidence="11" type="ORF">GCM10022212_25990</name>
</gene>
<dbReference type="PANTHER" id="PTHR37323">
    <property type="entry name" value="GCN5-RELATED N-ACETYLTRANSFERASE"/>
    <property type="match status" value="1"/>
</dbReference>
<comment type="catalytic activity">
    <reaction evidence="10">
        <text>a (3R)-hydroxyacyl-[ACP] + L-ornithine = a lyso-ornithine lipid + holo-[ACP] + H(+)</text>
        <dbReference type="Rhea" id="RHEA:20633"/>
        <dbReference type="Rhea" id="RHEA-COMP:9685"/>
        <dbReference type="Rhea" id="RHEA-COMP:9945"/>
        <dbReference type="ChEBI" id="CHEBI:15378"/>
        <dbReference type="ChEBI" id="CHEBI:46911"/>
        <dbReference type="ChEBI" id="CHEBI:64479"/>
        <dbReference type="ChEBI" id="CHEBI:78827"/>
        <dbReference type="ChEBI" id="CHEBI:138482"/>
        <dbReference type="EC" id="2.3.2.30"/>
    </reaction>
    <physiologicalReaction direction="left-to-right" evidence="10">
        <dbReference type="Rhea" id="RHEA:20634"/>
    </physiologicalReaction>
</comment>
<name>A0ABP7TIP0_9BURK</name>
<organism evidence="11 12">
    <name type="scientific">Actimicrobium antarcticum</name>
    <dbReference type="NCBI Taxonomy" id="1051899"/>
    <lineage>
        <taxon>Bacteria</taxon>
        <taxon>Pseudomonadati</taxon>
        <taxon>Pseudomonadota</taxon>
        <taxon>Betaproteobacteria</taxon>
        <taxon>Burkholderiales</taxon>
        <taxon>Oxalobacteraceae</taxon>
        <taxon>Actimicrobium</taxon>
    </lineage>
</organism>
<evidence type="ECO:0000256" key="8">
    <source>
        <dbReference type="ARBA" id="ARBA00039866"/>
    </source>
</evidence>
<dbReference type="PANTHER" id="PTHR37323:SF1">
    <property type="entry name" value="L-ORNITHINE N(ALPHA)-ACYLTRANSFERASE"/>
    <property type="match status" value="1"/>
</dbReference>
<evidence type="ECO:0000256" key="4">
    <source>
        <dbReference type="ARBA" id="ARBA00023098"/>
    </source>
</evidence>
<evidence type="ECO:0000256" key="2">
    <source>
        <dbReference type="ARBA" id="ARBA00022516"/>
    </source>
</evidence>
<evidence type="ECO:0000256" key="5">
    <source>
        <dbReference type="ARBA" id="ARBA00023315"/>
    </source>
</evidence>
<proteinExistence type="inferred from homology"/>
<dbReference type="Pfam" id="PF13444">
    <property type="entry name" value="Acetyltransf_5"/>
    <property type="match status" value="1"/>
</dbReference>
<evidence type="ECO:0000256" key="3">
    <source>
        <dbReference type="ARBA" id="ARBA00022679"/>
    </source>
</evidence>
<evidence type="ECO:0000256" key="10">
    <source>
        <dbReference type="ARBA" id="ARBA00047785"/>
    </source>
</evidence>
<evidence type="ECO:0000256" key="1">
    <source>
        <dbReference type="ARBA" id="ARBA00005189"/>
    </source>
</evidence>
<comment type="pathway">
    <text evidence="1">Lipid metabolism.</text>
</comment>
<evidence type="ECO:0000256" key="9">
    <source>
        <dbReference type="ARBA" id="ARBA00045724"/>
    </source>
</evidence>
<reference evidence="12" key="1">
    <citation type="journal article" date="2019" name="Int. J. Syst. Evol. Microbiol.">
        <title>The Global Catalogue of Microorganisms (GCM) 10K type strain sequencing project: providing services to taxonomists for standard genome sequencing and annotation.</title>
        <authorList>
            <consortium name="The Broad Institute Genomics Platform"/>
            <consortium name="The Broad Institute Genome Sequencing Center for Infectious Disease"/>
            <person name="Wu L."/>
            <person name="Ma J."/>
        </authorList>
    </citation>
    <scope>NUCLEOTIDE SEQUENCE [LARGE SCALE GENOMIC DNA]</scope>
    <source>
        <strain evidence="12">JCM 16673</strain>
    </source>
</reference>
<dbReference type="Gene3D" id="3.40.630.30">
    <property type="match status" value="1"/>
</dbReference>
<comment type="similarity">
    <text evidence="6">Belongs to the acetyltransferase family. OlsB subfamily.</text>
</comment>
<keyword evidence="12" id="KW-1185">Reference proteome</keyword>